<reference evidence="3" key="5">
    <citation type="submission" date="2015-06" db="UniProtKB">
        <authorList>
            <consortium name="EnsemblFungi"/>
        </authorList>
    </citation>
    <scope>IDENTIFICATION</scope>
    <source>
        <strain evidence="3">ATCC 64411</strain>
    </source>
</reference>
<dbReference type="EMBL" id="GL876973">
    <property type="protein sequence ID" value="KLU89810.1"/>
    <property type="molecule type" value="Genomic_DNA"/>
</dbReference>
<dbReference type="VEuPathDB" id="FungiDB:MAPG_08779"/>
<accession>A0A0C4E882</accession>
<keyword evidence="4" id="KW-1185">Reference proteome</keyword>
<protein>
    <submittedName>
        <fullName evidence="2 3">Uncharacterized protein</fullName>
    </submittedName>
</protein>
<reference evidence="3" key="4">
    <citation type="journal article" date="2015" name="G3 (Bethesda)">
        <title>Genome sequences of three phytopathogenic species of the Magnaporthaceae family of fungi.</title>
        <authorList>
            <person name="Okagaki L.H."/>
            <person name="Nunes C.C."/>
            <person name="Sailsbery J."/>
            <person name="Clay B."/>
            <person name="Brown D."/>
            <person name="John T."/>
            <person name="Oh Y."/>
            <person name="Young N."/>
            <person name="Fitzgerald M."/>
            <person name="Haas B.J."/>
            <person name="Zeng Q."/>
            <person name="Young S."/>
            <person name="Adiconis X."/>
            <person name="Fan L."/>
            <person name="Levin J.Z."/>
            <person name="Mitchell T.K."/>
            <person name="Okubara P.A."/>
            <person name="Farman M.L."/>
            <person name="Kohn L.M."/>
            <person name="Birren B."/>
            <person name="Ma L.-J."/>
            <person name="Dean R.A."/>
        </authorList>
    </citation>
    <scope>NUCLEOTIDE SEQUENCE</scope>
    <source>
        <strain evidence="3">ATCC 64411 / 73-15</strain>
    </source>
</reference>
<evidence type="ECO:0000313" key="4">
    <source>
        <dbReference type="Proteomes" id="UP000011715"/>
    </source>
</evidence>
<gene>
    <name evidence="2" type="ORF">MAPG_08779</name>
</gene>
<feature type="region of interest" description="Disordered" evidence="1">
    <location>
        <begin position="85"/>
        <end position="116"/>
    </location>
</feature>
<dbReference type="AlphaFoldDB" id="A0A0C4E882"/>
<dbReference type="EMBL" id="ADBL01002139">
    <property type="status" value="NOT_ANNOTATED_CDS"/>
    <property type="molecule type" value="Genomic_DNA"/>
</dbReference>
<evidence type="ECO:0000256" key="1">
    <source>
        <dbReference type="SAM" id="MobiDB-lite"/>
    </source>
</evidence>
<evidence type="ECO:0000313" key="3">
    <source>
        <dbReference type="EnsemblFungi" id="MAPG_08779T0"/>
    </source>
</evidence>
<name>A0A0C4E882_MAGP6</name>
<sequence length="116" mass="12470">MATGRARSFEPSHDPAALWSAAELSMLTSPSARVVRSQDVEARAVPLGKRKVACACWKRRTADALLLAHVVLPLPALELALREEKRSSLATAVPPRKLPELQGPVEPARSREVSGG</sequence>
<evidence type="ECO:0000313" key="2">
    <source>
        <dbReference type="EMBL" id="KLU89810.1"/>
    </source>
</evidence>
<reference evidence="4" key="2">
    <citation type="submission" date="2010-05" db="EMBL/GenBank/DDBJ databases">
        <title>The genome sequence of Magnaporthe poae strain ATCC 64411.</title>
        <authorList>
            <person name="Ma L.-J."/>
            <person name="Dead R."/>
            <person name="Young S."/>
            <person name="Zeng Q."/>
            <person name="Koehrsen M."/>
            <person name="Alvarado L."/>
            <person name="Berlin A."/>
            <person name="Chapman S.B."/>
            <person name="Chen Z."/>
            <person name="Freedman E."/>
            <person name="Gellesch M."/>
            <person name="Goldberg J."/>
            <person name="Griggs A."/>
            <person name="Gujja S."/>
            <person name="Heilman E.R."/>
            <person name="Heiman D."/>
            <person name="Hepburn T."/>
            <person name="Howarth C."/>
            <person name="Jen D."/>
            <person name="Larson L."/>
            <person name="Mehta T."/>
            <person name="Neiman D."/>
            <person name="Pearson M."/>
            <person name="Roberts A."/>
            <person name="Saif S."/>
            <person name="Shea T."/>
            <person name="Shenoy N."/>
            <person name="Sisk P."/>
            <person name="Stolte C."/>
            <person name="Sykes S."/>
            <person name="Walk T."/>
            <person name="White J."/>
            <person name="Yandava C."/>
            <person name="Haas B."/>
            <person name="Nusbaum C."/>
            <person name="Birren B."/>
        </authorList>
    </citation>
    <scope>NUCLEOTIDE SEQUENCE [LARGE SCALE GENOMIC DNA]</scope>
    <source>
        <strain evidence="4">ATCC 64411 / 73-15</strain>
    </source>
</reference>
<dbReference type="Proteomes" id="UP000011715">
    <property type="component" value="Unassembled WGS sequence"/>
</dbReference>
<organism evidence="3 4">
    <name type="scientific">Magnaporthiopsis poae (strain ATCC 64411 / 73-15)</name>
    <name type="common">Kentucky bluegrass fungus</name>
    <name type="synonym">Magnaporthe poae</name>
    <dbReference type="NCBI Taxonomy" id="644358"/>
    <lineage>
        <taxon>Eukaryota</taxon>
        <taxon>Fungi</taxon>
        <taxon>Dikarya</taxon>
        <taxon>Ascomycota</taxon>
        <taxon>Pezizomycotina</taxon>
        <taxon>Sordariomycetes</taxon>
        <taxon>Sordariomycetidae</taxon>
        <taxon>Magnaporthales</taxon>
        <taxon>Magnaporthaceae</taxon>
        <taxon>Magnaporthiopsis</taxon>
    </lineage>
</organism>
<reference evidence="2" key="1">
    <citation type="submission" date="2010-05" db="EMBL/GenBank/DDBJ databases">
        <title>The Genome Sequence of Magnaporthe poae strain ATCC 64411.</title>
        <authorList>
            <consortium name="The Broad Institute Genome Sequencing Platform"/>
            <consortium name="Broad Institute Genome Sequencing Center for Infectious Disease"/>
            <person name="Ma L.-J."/>
            <person name="Dead R."/>
            <person name="Young S."/>
            <person name="Zeng Q."/>
            <person name="Koehrsen M."/>
            <person name="Alvarado L."/>
            <person name="Berlin A."/>
            <person name="Chapman S.B."/>
            <person name="Chen Z."/>
            <person name="Freedman E."/>
            <person name="Gellesch M."/>
            <person name="Goldberg J."/>
            <person name="Griggs A."/>
            <person name="Gujja S."/>
            <person name="Heilman E.R."/>
            <person name="Heiman D."/>
            <person name="Hepburn T."/>
            <person name="Howarth C."/>
            <person name="Jen D."/>
            <person name="Larson L."/>
            <person name="Mehta T."/>
            <person name="Neiman D."/>
            <person name="Pearson M."/>
            <person name="Roberts A."/>
            <person name="Saif S."/>
            <person name="Shea T."/>
            <person name="Shenoy N."/>
            <person name="Sisk P."/>
            <person name="Stolte C."/>
            <person name="Sykes S."/>
            <person name="Walk T."/>
            <person name="White J."/>
            <person name="Yandava C."/>
            <person name="Haas B."/>
            <person name="Nusbaum C."/>
            <person name="Birren B."/>
        </authorList>
    </citation>
    <scope>NUCLEOTIDE SEQUENCE</scope>
    <source>
        <strain evidence="2">ATCC 64411</strain>
    </source>
</reference>
<dbReference type="EnsemblFungi" id="MAPG_08779T0">
    <property type="protein sequence ID" value="MAPG_08779T0"/>
    <property type="gene ID" value="MAPG_08779"/>
</dbReference>
<proteinExistence type="predicted"/>
<reference evidence="2" key="3">
    <citation type="submission" date="2011-03" db="EMBL/GenBank/DDBJ databases">
        <title>Annotation of Magnaporthe poae ATCC 64411.</title>
        <authorList>
            <person name="Ma L.-J."/>
            <person name="Dead R."/>
            <person name="Young S.K."/>
            <person name="Zeng Q."/>
            <person name="Gargeya S."/>
            <person name="Fitzgerald M."/>
            <person name="Haas B."/>
            <person name="Abouelleil A."/>
            <person name="Alvarado L."/>
            <person name="Arachchi H.M."/>
            <person name="Berlin A."/>
            <person name="Brown A."/>
            <person name="Chapman S.B."/>
            <person name="Chen Z."/>
            <person name="Dunbar C."/>
            <person name="Freedman E."/>
            <person name="Gearin G."/>
            <person name="Gellesch M."/>
            <person name="Goldberg J."/>
            <person name="Griggs A."/>
            <person name="Gujja S."/>
            <person name="Heiman D."/>
            <person name="Howarth C."/>
            <person name="Larson L."/>
            <person name="Lui A."/>
            <person name="MacDonald P.J.P."/>
            <person name="Mehta T."/>
            <person name="Montmayeur A."/>
            <person name="Murphy C."/>
            <person name="Neiman D."/>
            <person name="Pearson M."/>
            <person name="Priest M."/>
            <person name="Roberts A."/>
            <person name="Saif S."/>
            <person name="Shea T."/>
            <person name="Shenoy N."/>
            <person name="Sisk P."/>
            <person name="Stolte C."/>
            <person name="Sykes S."/>
            <person name="Yandava C."/>
            <person name="Wortman J."/>
            <person name="Nusbaum C."/>
            <person name="Birren B."/>
        </authorList>
    </citation>
    <scope>NUCLEOTIDE SEQUENCE</scope>
    <source>
        <strain evidence="2">ATCC 64411</strain>
    </source>
</reference>